<name>A0A2T7A2A1_TUBBO</name>
<dbReference type="Proteomes" id="UP000244722">
    <property type="component" value="Unassembled WGS sequence"/>
</dbReference>
<dbReference type="GO" id="GO:0016491">
    <property type="term" value="F:oxidoreductase activity"/>
    <property type="evidence" value="ECO:0007669"/>
    <property type="project" value="UniProtKB-KW"/>
</dbReference>
<sequence>SELARFGIKTTTIEPGIFRTEPLDPHANFIKTNEDKRIEDYREMDETAEALSRDAHGKQLGNPKKGAEVIYEVLTHTGVAQGREVLLVLVLGSDAVSTIQKFARDQADLVESWGEVSSSPDFPQGK</sequence>
<dbReference type="STRING" id="42251.A0A2T7A2A1"/>
<gene>
    <name evidence="3" type="ORF">B9Z19DRAFT_970619</name>
</gene>
<feature type="non-terminal residue" evidence="3">
    <location>
        <position position="1"/>
    </location>
</feature>
<reference evidence="3 4" key="1">
    <citation type="submission" date="2017-04" db="EMBL/GenBank/DDBJ databases">
        <title>Draft genome sequence of Tuber borchii Vittad., a whitish edible truffle.</title>
        <authorList>
            <consortium name="DOE Joint Genome Institute"/>
            <person name="Murat C."/>
            <person name="Kuo A."/>
            <person name="Barry K.W."/>
            <person name="Clum A."/>
            <person name="Dockter R.B."/>
            <person name="Fauchery L."/>
            <person name="Iotti M."/>
            <person name="Kohler A."/>
            <person name="Labutti K."/>
            <person name="Lindquist E.A."/>
            <person name="Lipzen A."/>
            <person name="Ohm R.A."/>
            <person name="Wang M."/>
            <person name="Grigoriev I.V."/>
            <person name="Zambonelli A."/>
            <person name="Martin F.M."/>
        </authorList>
    </citation>
    <scope>NUCLEOTIDE SEQUENCE [LARGE SCALE GENOMIC DNA]</scope>
    <source>
        <strain evidence="3 4">Tbo3840</strain>
    </source>
</reference>
<keyword evidence="2" id="KW-0560">Oxidoreductase</keyword>
<dbReference type="InterPro" id="IPR051911">
    <property type="entry name" value="SDR_oxidoreductase"/>
</dbReference>
<evidence type="ECO:0000256" key="2">
    <source>
        <dbReference type="ARBA" id="ARBA00023002"/>
    </source>
</evidence>
<evidence type="ECO:0000256" key="1">
    <source>
        <dbReference type="ARBA" id="ARBA00006484"/>
    </source>
</evidence>
<evidence type="ECO:0000313" key="3">
    <source>
        <dbReference type="EMBL" id="PUU81795.1"/>
    </source>
</evidence>
<dbReference type="PANTHER" id="PTHR43976">
    <property type="entry name" value="SHORT CHAIN DEHYDROGENASE"/>
    <property type="match status" value="1"/>
</dbReference>
<keyword evidence="4" id="KW-1185">Reference proteome</keyword>
<evidence type="ECO:0000313" key="4">
    <source>
        <dbReference type="Proteomes" id="UP000244722"/>
    </source>
</evidence>
<dbReference type="Gene3D" id="3.40.50.720">
    <property type="entry name" value="NAD(P)-binding Rossmann-like Domain"/>
    <property type="match status" value="1"/>
</dbReference>
<protein>
    <submittedName>
        <fullName evidence="3">Uncharacterized protein</fullName>
    </submittedName>
</protein>
<dbReference type="OrthoDB" id="1274115at2759"/>
<proteinExistence type="inferred from homology"/>
<dbReference type="AlphaFoldDB" id="A0A2T7A2A1"/>
<dbReference type="PANTHER" id="PTHR43976:SF16">
    <property type="entry name" value="SHORT-CHAIN DEHYDROGENASE_REDUCTASE FAMILY PROTEIN"/>
    <property type="match status" value="1"/>
</dbReference>
<dbReference type="EMBL" id="NESQ01000039">
    <property type="protein sequence ID" value="PUU81795.1"/>
    <property type="molecule type" value="Genomic_DNA"/>
</dbReference>
<accession>A0A2T7A2A1</accession>
<organism evidence="3 4">
    <name type="scientific">Tuber borchii</name>
    <name type="common">White truffle</name>
    <dbReference type="NCBI Taxonomy" id="42251"/>
    <lineage>
        <taxon>Eukaryota</taxon>
        <taxon>Fungi</taxon>
        <taxon>Dikarya</taxon>
        <taxon>Ascomycota</taxon>
        <taxon>Pezizomycotina</taxon>
        <taxon>Pezizomycetes</taxon>
        <taxon>Pezizales</taxon>
        <taxon>Tuberaceae</taxon>
        <taxon>Tuber</taxon>
    </lineage>
</organism>
<comment type="caution">
    <text evidence="3">The sequence shown here is derived from an EMBL/GenBank/DDBJ whole genome shotgun (WGS) entry which is preliminary data.</text>
</comment>
<comment type="similarity">
    <text evidence="1">Belongs to the short-chain dehydrogenases/reductases (SDR) family.</text>
</comment>